<dbReference type="EMBL" id="SPQU01000002">
    <property type="protein sequence ID" value="TFV41744.1"/>
    <property type="molecule type" value="Genomic_DNA"/>
</dbReference>
<evidence type="ECO:0000256" key="1">
    <source>
        <dbReference type="SAM" id="MobiDB-lite"/>
    </source>
</evidence>
<dbReference type="PROSITE" id="PS51257">
    <property type="entry name" value="PROKAR_LIPOPROTEIN"/>
    <property type="match status" value="1"/>
</dbReference>
<keyword evidence="3" id="KW-1185">Reference proteome</keyword>
<accession>A0A4Y9LH80</accession>
<organism evidence="2 3">
    <name type="scientific">Bradyrhizobium frederickii</name>
    <dbReference type="NCBI Taxonomy" id="2560054"/>
    <lineage>
        <taxon>Bacteria</taxon>
        <taxon>Pseudomonadati</taxon>
        <taxon>Pseudomonadota</taxon>
        <taxon>Alphaproteobacteria</taxon>
        <taxon>Hyphomicrobiales</taxon>
        <taxon>Nitrobacteraceae</taxon>
        <taxon>Bradyrhizobium</taxon>
    </lineage>
</organism>
<feature type="region of interest" description="Disordered" evidence="1">
    <location>
        <begin position="126"/>
        <end position="175"/>
    </location>
</feature>
<reference evidence="2 3" key="1">
    <citation type="submission" date="2019-03" db="EMBL/GenBank/DDBJ databases">
        <title>Bradyrhizobium strains diversity isolated from Chamaecrista fasciculata.</title>
        <authorList>
            <person name="Urquiaga M.C.O."/>
            <person name="Hungria M."/>
            <person name="Delamuta J.R.M."/>
        </authorList>
    </citation>
    <scope>NUCLEOTIDE SEQUENCE [LARGE SCALE GENOMIC DNA]</scope>
    <source>
        <strain evidence="2 3">CNPSo 3424</strain>
    </source>
</reference>
<proteinExistence type="predicted"/>
<feature type="compositionally biased region" description="Low complexity" evidence="1">
    <location>
        <begin position="147"/>
        <end position="166"/>
    </location>
</feature>
<feature type="compositionally biased region" description="Basic residues" evidence="1">
    <location>
        <begin position="135"/>
        <end position="146"/>
    </location>
</feature>
<dbReference type="AlphaFoldDB" id="A0A4Y9LH80"/>
<evidence type="ECO:0000313" key="3">
    <source>
        <dbReference type="Proteomes" id="UP000298225"/>
    </source>
</evidence>
<sequence>MAVRRSRSGWFMRRVIAIALAGANLLGAASLGGCSSMSFDVFKSTPPTVQVRLESNPPGADATTSLGPGCKTPCSVSVPAPDVPFTVAFALPKYQPASVPVNLIRNPGDFTTPASVTTDPDPVFAELQPATPPRPVRKPHRPRKPKPAAAAPAAAPVQAIPAAASPFPDPNAGRR</sequence>
<protein>
    <recommendedName>
        <fullName evidence="4">PEGA domain-containing protein</fullName>
    </recommendedName>
</protein>
<gene>
    <name evidence="2" type="ORF">E4K66_05355</name>
</gene>
<dbReference type="Proteomes" id="UP000298225">
    <property type="component" value="Unassembled WGS sequence"/>
</dbReference>
<evidence type="ECO:0008006" key="4">
    <source>
        <dbReference type="Google" id="ProtNLM"/>
    </source>
</evidence>
<dbReference type="OrthoDB" id="7432923at2"/>
<name>A0A4Y9LH80_9BRAD</name>
<evidence type="ECO:0000313" key="2">
    <source>
        <dbReference type="EMBL" id="TFV41744.1"/>
    </source>
</evidence>
<comment type="caution">
    <text evidence="2">The sequence shown here is derived from an EMBL/GenBank/DDBJ whole genome shotgun (WGS) entry which is preliminary data.</text>
</comment>